<reference evidence="2" key="1">
    <citation type="journal article" date="2005" name="Nature">
        <title>The map-based sequence of the rice genome.</title>
        <authorList>
            <consortium name="International rice genome sequencing project (IRGSP)"/>
            <person name="Matsumoto T."/>
            <person name="Wu J."/>
            <person name="Kanamori H."/>
            <person name="Katayose Y."/>
            <person name="Fujisawa M."/>
            <person name="Namiki N."/>
            <person name="Mizuno H."/>
            <person name="Yamamoto K."/>
            <person name="Antonio B.A."/>
            <person name="Baba T."/>
            <person name="Sakata K."/>
            <person name="Nagamura Y."/>
            <person name="Aoki H."/>
            <person name="Arikawa K."/>
            <person name="Arita K."/>
            <person name="Bito T."/>
            <person name="Chiden Y."/>
            <person name="Fujitsuka N."/>
            <person name="Fukunaka R."/>
            <person name="Hamada M."/>
            <person name="Harada C."/>
            <person name="Hayashi A."/>
            <person name="Hijishita S."/>
            <person name="Honda M."/>
            <person name="Hosokawa S."/>
            <person name="Ichikawa Y."/>
            <person name="Idonuma A."/>
            <person name="Iijima M."/>
            <person name="Ikeda M."/>
            <person name="Ikeno M."/>
            <person name="Ito K."/>
            <person name="Ito S."/>
            <person name="Ito T."/>
            <person name="Ito Y."/>
            <person name="Ito Y."/>
            <person name="Iwabuchi A."/>
            <person name="Kamiya K."/>
            <person name="Karasawa W."/>
            <person name="Kurita K."/>
            <person name="Katagiri S."/>
            <person name="Kikuta A."/>
            <person name="Kobayashi H."/>
            <person name="Kobayashi N."/>
            <person name="Machita K."/>
            <person name="Maehara T."/>
            <person name="Masukawa M."/>
            <person name="Mizubayashi T."/>
            <person name="Mukai Y."/>
            <person name="Nagasaki H."/>
            <person name="Nagata Y."/>
            <person name="Naito S."/>
            <person name="Nakashima M."/>
            <person name="Nakama Y."/>
            <person name="Nakamichi Y."/>
            <person name="Nakamura M."/>
            <person name="Meguro A."/>
            <person name="Negishi M."/>
            <person name="Ohta I."/>
            <person name="Ohta T."/>
            <person name="Okamoto M."/>
            <person name="Ono N."/>
            <person name="Saji S."/>
            <person name="Sakaguchi M."/>
            <person name="Sakai K."/>
            <person name="Shibata M."/>
            <person name="Shimokawa T."/>
            <person name="Song J."/>
            <person name="Takazaki Y."/>
            <person name="Terasawa K."/>
            <person name="Tsugane M."/>
            <person name="Tsuji K."/>
            <person name="Ueda S."/>
            <person name="Waki K."/>
            <person name="Yamagata H."/>
            <person name="Yamamoto M."/>
            <person name="Yamamoto S."/>
            <person name="Yamane H."/>
            <person name="Yoshiki S."/>
            <person name="Yoshihara R."/>
            <person name="Yukawa K."/>
            <person name="Zhong H."/>
            <person name="Yano M."/>
            <person name="Yuan Q."/>
            <person name="Ouyang S."/>
            <person name="Liu J."/>
            <person name="Jones K.M."/>
            <person name="Gansberger K."/>
            <person name="Moffat K."/>
            <person name="Hill J."/>
            <person name="Bera J."/>
            <person name="Fadrosh D."/>
            <person name="Jin S."/>
            <person name="Johri S."/>
            <person name="Kim M."/>
            <person name="Overton L."/>
            <person name="Reardon M."/>
            <person name="Tsitrin T."/>
            <person name="Vuong H."/>
            <person name="Weaver B."/>
            <person name="Ciecko A."/>
            <person name="Tallon L."/>
            <person name="Jackson J."/>
            <person name="Pai G."/>
            <person name="Aken S.V."/>
            <person name="Utterback T."/>
            <person name="Reidmuller S."/>
            <person name="Feldblyum T."/>
            <person name="Hsiao J."/>
            <person name="Zismann V."/>
            <person name="Iobst S."/>
            <person name="de Vazeille A.R."/>
            <person name="Buell C.R."/>
            <person name="Ying K."/>
            <person name="Li Y."/>
            <person name="Lu T."/>
            <person name="Huang Y."/>
            <person name="Zhao Q."/>
            <person name="Feng Q."/>
            <person name="Zhang L."/>
            <person name="Zhu J."/>
            <person name="Weng Q."/>
            <person name="Mu J."/>
            <person name="Lu Y."/>
            <person name="Fan D."/>
            <person name="Liu Y."/>
            <person name="Guan J."/>
            <person name="Zhang Y."/>
            <person name="Yu S."/>
            <person name="Liu X."/>
            <person name="Zhang Y."/>
            <person name="Hong G."/>
            <person name="Han B."/>
            <person name="Choisne N."/>
            <person name="Demange N."/>
            <person name="Orjeda G."/>
            <person name="Samain S."/>
            <person name="Cattolico L."/>
            <person name="Pelletier E."/>
            <person name="Couloux A."/>
            <person name="Segurens B."/>
            <person name="Wincker P."/>
            <person name="D'Hont A."/>
            <person name="Scarpelli C."/>
            <person name="Weissenbach J."/>
            <person name="Salanoubat M."/>
            <person name="Quetier F."/>
            <person name="Yu Y."/>
            <person name="Kim H.R."/>
            <person name="Rambo T."/>
            <person name="Currie J."/>
            <person name="Collura K."/>
            <person name="Luo M."/>
            <person name="Yang T."/>
            <person name="Ammiraju J.S.S."/>
            <person name="Engler F."/>
            <person name="Soderlund C."/>
            <person name="Wing R.A."/>
            <person name="Palmer L.E."/>
            <person name="de la Bastide M."/>
            <person name="Spiegel L."/>
            <person name="Nascimento L."/>
            <person name="Zutavern T."/>
            <person name="O'Shaughnessy A."/>
            <person name="Dike S."/>
            <person name="Dedhia N."/>
            <person name="Preston R."/>
            <person name="Balija V."/>
            <person name="McCombie W.R."/>
            <person name="Chow T."/>
            <person name="Chen H."/>
            <person name="Chung M."/>
            <person name="Chen C."/>
            <person name="Shaw J."/>
            <person name="Wu H."/>
            <person name="Hsiao K."/>
            <person name="Chao Y."/>
            <person name="Chu M."/>
            <person name="Cheng C."/>
            <person name="Hour A."/>
            <person name="Lee P."/>
            <person name="Lin S."/>
            <person name="Lin Y."/>
            <person name="Liou J."/>
            <person name="Liu S."/>
            <person name="Hsing Y."/>
            <person name="Raghuvanshi S."/>
            <person name="Mohanty A."/>
            <person name="Bharti A.K."/>
            <person name="Gaur A."/>
            <person name="Gupta V."/>
            <person name="Kumar D."/>
            <person name="Ravi V."/>
            <person name="Vij S."/>
            <person name="Kapur A."/>
            <person name="Khurana P."/>
            <person name="Khurana P."/>
            <person name="Khurana J.P."/>
            <person name="Tyagi A.K."/>
            <person name="Gaikwad K."/>
            <person name="Singh A."/>
            <person name="Dalal V."/>
            <person name="Srivastava S."/>
            <person name="Dixit A."/>
            <person name="Pal A.K."/>
            <person name="Ghazi I.A."/>
            <person name="Yadav M."/>
            <person name="Pandit A."/>
            <person name="Bhargava A."/>
            <person name="Sureshbabu K."/>
            <person name="Batra K."/>
            <person name="Sharma T.R."/>
            <person name="Mohapatra T."/>
            <person name="Singh N.K."/>
            <person name="Messing J."/>
            <person name="Nelson A.B."/>
            <person name="Fuks G."/>
            <person name="Kavchok S."/>
            <person name="Keizer G."/>
            <person name="Linton E."/>
            <person name="Llaca V."/>
            <person name="Song R."/>
            <person name="Tanyolac B."/>
            <person name="Young S."/>
            <person name="Ho-Il K."/>
            <person name="Hahn J.H."/>
            <person name="Sangsakoo G."/>
            <person name="Vanavichit A."/>
            <person name="de Mattos Luiz.A.T."/>
            <person name="Zimmer P.D."/>
            <person name="Malone G."/>
            <person name="Dellagostin O."/>
            <person name="de Oliveira A.C."/>
            <person name="Bevan M."/>
            <person name="Bancroft I."/>
            <person name="Minx P."/>
            <person name="Cordum H."/>
            <person name="Wilson R."/>
            <person name="Cheng Z."/>
            <person name="Jin W."/>
            <person name="Jiang J."/>
            <person name="Leong S.A."/>
            <person name="Iwama H."/>
            <person name="Gojobori T."/>
            <person name="Itoh T."/>
            <person name="Niimura Y."/>
            <person name="Fujii Y."/>
            <person name="Habara T."/>
            <person name="Sakai H."/>
            <person name="Sato Y."/>
            <person name="Wilson G."/>
            <person name="Kumar K."/>
            <person name="McCouch S."/>
            <person name="Juretic N."/>
            <person name="Hoen D."/>
            <person name="Wright S."/>
            <person name="Bruskiewich R."/>
            <person name="Bureau T."/>
            <person name="Miyao A."/>
            <person name="Hirochika H."/>
            <person name="Nishikawa T."/>
            <person name="Kadowaki K."/>
            <person name="Sugiura M."/>
            <person name="Burr B."/>
            <person name="Sasaki T."/>
        </authorList>
    </citation>
    <scope>NUCLEOTIDE SEQUENCE [LARGE SCALE GENOMIC DNA]</scope>
    <source>
        <strain evidence="2">cv. Nipponbare</strain>
    </source>
</reference>
<sequence>MAARWCRSVLELGARGVEGQRRRLVAVRRRAVRRRLVAVRRQRRRSAASSWAGGQAWLSACRGGDARVQAWDGQMQKGERGSHIPSPPSPHLLTEHLLNRRHLHRRMAVVVASLSLHDRCCRLRYQIWREKLHRAVASTPPPATMDLPRESSVTISCLS</sequence>
<accession>Q67VQ7</accession>
<name>Q67VQ7_ORYSJ</name>
<reference evidence="2" key="2">
    <citation type="journal article" date="2008" name="Nucleic Acids Res.">
        <title>The rice annotation project database (RAP-DB): 2008 update.</title>
        <authorList>
            <consortium name="The rice annotation project (RAP)"/>
        </authorList>
    </citation>
    <scope>GENOME REANNOTATION</scope>
    <source>
        <strain evidence="2">cv. Nipponbare</strain>
    </source>
</reference>
<proteinExistence type="predicted"/>
<dbReference type="EMBL" id="AP004742">
    <property type="protein sequence ID" value="BAD37762.1"/>
    <property type="molecule type" value="Genomic_DNA"/>
</dbReference>
<dbReference type="AlphaFoldDB" id="Q67VQ7"/>
<evidence type="ECO:0000313" key="2">
    <source>
        <dbReference type="Proteomes" id="UP000000763"/>
    </source>
</evidence>
<evidence type="ECO:0000313" key="1">
    <source>
        <dbReference type="EMBL" id="BAD37762.1"/>
    </source>
</evidence>
<gene>
    <name evidence="1" type="primary">OSJNBb0026F02.17</name>
</gene>
<protein>
    <submittedName>
        <fullName evidence="1">Uncharacterized protein</fullName>
    </submittedName>
</protein>
<organism evidence="1 2">
    <name type="scientific">Oryza sativa subsp. japonica</name>
    <name type="common">Rice</name>
    <dbReference type="NCBI Taxonomy" id="39947"/>
    <lineage>
        <taxon>Eukaryota</taxon>
        <taxon>Viridiplantae</taxon>
        <taxon>Streptophyta</taxon>
        <taxon>Embryophyta</taxon>
        <taxon>Tracheophyta</taxon>
        <taxon>Spermatophyta</taxon>
        <taxon>Magnoliopsida</taxon>
        <taxon>Liliopsida</taxon>
        <taxon>Poales</taxon>
        <taxon>Poaceae</taxon>
        <taxon>BOP clade</taxon>
        <taxon>Oryzoideae</taxon>
        <taxon>Oryzeae</taxon>
        <taxon>Oryzinae</taxon>
        <taxon>Oryza</taxon>
        <taxon>Oryza sativa</taxon>
    </lineage>
</organism>
<dbReference type="Proteomes" id="UP000000763">
    <property type="component" value="Chromosome 6"/>
</dbReference>